<keyword evidence="2" id="KW-1185">Reference proteome</keyword>
<comment type="caution">
    <text evidence="1">The sequence shown here is derived from an EMBL/GenBank/DDBJ whole genome shotgun (WGS) entry which is preliminary data.</text>
</comment>
<reference evidence="1 2" key="1">
    <citation type="submission" date="2020-08" db="EMBL/GenBank/DDBJ databases">
        <title>Genomic Encyclopedia of Type Strains, Phase IV (KMG-V): Genome sequencing to study the core and pangenomes of soil and plant-associated prokaryotes.</title>
        <authorList>
            <person name="Whitman W."/>
        </authorList>
    </citation>
    <scope>NUCLEOTIDE SEQUENCE [LARGE SCALE GENOMIC DNA]</scope>
    <source>
        <strain evidence="1 2">X5P2</strain>
    </source>
</reference>
<dbReference type="RefSeq" id="WP_183981500.1">
    <property type="nucleotide sequence ID" value="NZ_JACHEB010000017.1"/>
</dbReference>
<proteinExistence type="predicted"/>
<dbReference type="AlphaFoldDB" id="A0A9X0U855"/>
<name>A0A9X0U855_9BACT</name>
<evidence type="ECO:0000313" key="2">
    <source>
        <dbReference type="Proteomes" id="UP000535182"/>
    </source>
</evidence>
<sequence>MLVPGVNSEPSSSDFKDAERLVRLLIAKEHPRPGVHAQSIEYLPEEMHIKLSIVVSDFLGSSGLRILQALAER</sequence>
<evidence type="ECO:0000313" key="1">
    <source>
        <dbReference type="EMBL" id="MBB5331687.1"/>
    </source>
</evidence>
<protein>
    <submittedName>
        <fullName evidence="1">Uncharacterized protein</fullName>
    </submittedName>
</protein>
<dbReference type="Proteomes" id="UP000535182">
    <property type="component" value="Unassembled WGS sequence"/>
</dbReference>
<accession>A0A9X0U855</accession>
<gene>
    <name evidence="1" type="ORF">HDF14_005336</name>
</gene>
<dbReference type="EMBL" id="JACHEB010000017">
    <property type="protein sequence ID" value="MBB5331687.1"/>
    <property type="molecule type" value="Genomic_DNA"/>
</dbReference>
<organism evidence="1 2">
    <name type="scientific">Tunturiibacter gelidiferens</name>
    <dbReference type="NCBI Taxonomy" id="3069689"/>
    <lineage>
        <taxon>Bacteria</taxon>
        <taxon>Pseudomonadati</taxon>
        <taxon>Acidobacteriota</taxon>
        <taxon>Terriglobia</taxon>
        <taxon>Terriglobales</taxon>
        <taxon>Acidobacteriaceae</taxon>
        <taxon>Tunturiibacter</taxon>
    </lineage>
</organism>